<keyword evidence="1" id="KW-0812">Transmembrane</keyword>
<sequence length="270" mass="27570">MQLSFLLVSVGMVAMVSAKGANKAVSTEGQCKEMNKLEKLVSFAANDTLVAAATKNNATKIANIQAKASAASTTLATMQQNTTLTAACAVVDAAQATTDGCQETFALQQYIDFANNSTAVTAATKDNATKAADIQAKASEASTRLATLTSNSTLQAFCPAVMQADQCKEMNQLQKVVDTANNATKLDKATKGNATKAAAFQARASQAATKLSVMTSNSTFMTACAALKTTKDGTASAAAASTTAKSAASALAGNVFLSTIVLVFAGIMML</sequence>
<feature type="signal peptide" evidence="2">
    <location>
        <begin position="1"/>
        <end position="18"/>
    </location>
</feature>
<protein>
    <recommendedName>
        <fullName evidence="5">Cell wall protein</fullName>
    </recommendedName>
</protein>
<proteinExistence type="predicted"/>
<name>A0A3D8QFJ5_9HELO</name>
<keyword evidence="1" id="KW-1133">Transmembrane helix</keyword>
<keyword evidence="4" id="KW-1185">Reference proteome</keyword>
<gene>
    <name evidence="3" type="ORF">BP6252_12009</name>
</gene>
<dbReference type="OrthoDB" id="5243723at2759"/>
<comment type="caution">
    <text evidence="3">The sequence shown here is derived from an EMBL/GenBank/DDBJ whole genome shotgun (WGS) entry which is preliminary data.</text>
</comment>
<reference evidence="3 4" key="1">
    <citation type="journal article" date="2018" name="IMA Fungus">
        <title>IMA Genome-F 9: Draft genome sequence of Annulohypoxylon stygium, Aspergillus mulundensis, Berkeleyomyces basicola (syn. Thielaviopsis basicola), Ceratocystis smalleyi, two Cercospora beticola strains, Coleophoma cylindrospora, Fusarium fracticaudum, Phialophora cf. hyalina, and Morchella septimelata.</title>
        <authorList>
            <person name="Wingfield B.D."/>
            <person name="Bills G.F."/>
            <person name="Dong Y."/>
            <person name="Huang W."/>
            <person name="Nel W.J."/>
            <person name="Swalarsk-Parry B.S."/>
            <person name="Vaghefi N."/>
            <person name="Wilken P.M."/>
            <person name="An Z."/>
            <person name="de Beer Z.W."/>
            <person name="De Vos L."/>
            <person name="Chen L."/>
            <person name="Duong T.A."/>
            <person name="Gao Y."/>
            <person name="Hammerbacher A."/>
            <person name="Kikkert J.R."/>
            <person name="Li Y."/>
            <person name="Li H."/>
            <person name="Li K."/>
            <person name="Li Q."/>
            <person name="Liu X."/>
            <person name="Ma X."/>
            <person name="Naidoo K."/>
            <person name="Pethybridge S.J."/>
            <person name="Sun J."/>
            <person name="Steenkamp E.T."/>
            <person name="van der Nest M.A."/>
            <person name="van Wyk S."/>
            <person name="Wingfield M.J."/>
            <person name="Xiong C."/>
            <person name="Yue Q."/>
            <person name="Zhang X."/>
        </authorList>
    </citation>
    <scope>NUCLEOTIDE SEQUENCE [LARGE SCALE GENOMIC DNA]</scope>
    <source>
        <strain evidence="3 4">BP6252</strain>
    </source>
</reference>
<keyword evidence="1" id="KW-0472">Membrane</keyword>
<organism evidence="3 4">
    <name type="scientific">Coleophoma cylindrospora</name>
    <dbReference type="NCBI Taxonomy" id="1849047"/>
    <lineage>
        <taxon>Eukaryota</taxon>
        <taxon>Fungi</taxon>
        <taxon>Dikarya</taxon>
        <taxon>Ascomycota</taxon>
        <taxon>Pezizomycotina</taxon>
        <taxon>Leotiomycetes</taxon>
        <taxon>Helotiales</taxon>
        <taxon>Dermateaceae</taxon>
        <taxon>Coleophoma</taxon>
    </lineage>
</organism>
<evidence type="ECO:0008006" key="5">
    <source>
        <dbReference type="Google" id="ProtNLM"/>
    </source>
</evidence>
<evidence type="ECO:0000256" key="1">
    <source>
        <dbReference type="SAM" id="Phobius"/>
    </source>
</evidence>
<dbReference type="AlphaFoldDB" id="A0A3D8QFJ5"/>
<feature type="chain" id="PRO_5017808981" description="Cell wall protein" evidence="2">
    <location>
        <begin position="19"/>
        <end position="270"/>
    </location>
</feature>
<feature type="transmembrane region" description="Helical" evidence="1">
    <location>
        <begin position="251"/>
        <end position="269"/>
    </location>
</feature>
<dbReference type="EMBL" id="PDLM01000015">
    <property type="protein sequence ID" value="RDW60626.1"/>
    <property type="molecule type" value="Genomic_DNA"/>
</dbReference>
<evidence type="ECO:0000256" key="2">
    <source>
        <dbReference type="SAM" id="SignalP"/>
    </source>
</evidence>
<dbReference type="Proteomes" id="UP000256645">
    <property type="component" value="Unassembled WGS sequence"/>
</dbReference>
<evidence type="ECO:0000313" key="3">
    <source>
        <dbReference type="EMBL" id="RDW60626.1"/>
    </source>
</evidence>
<evidence type="ECO:0000313" key="4">
    <source>
        <dbReference type="Proteomes" id="UP000256645"/>
    </source>
</evidence>
<accession>A0A3D8QFJ5</accession>
<keyword evidence="2" id="KW-0732">Signal</keyword>